<sequence>MLKLTGRLLEEGIIKARENMGWLLISAIVFMVGSYFVIIGLWEIKEGKDRTKYIIYMLIGLFLIFVLPHIMQLQKFIG</sequence>
<keyword evidence="3" id="KW-1185">Reference proteome</keyword>
<accession>A0ABT9VIC5</accession>
<proteinExistence type="predicted"/>
<protein>
    <submittedName>
        <fullName evidence="2">Membrane channel-forming protein YqfA (Hemolysin III family)</fullName>
    </submittedName>
</protein>
<gene>
    <name evidence="2" type="ORF">J2S77_002728</name>
</gene>
<keyword evidence="1" id="KW-1133">Transmembrane helix</keyword>
<comment type="caution">
    <text evidence="2">The sequence shown here is derived from an EMBL/GenBank/DDBJ whole genome shotgun (WGS) entry which is preliminary data.</text>
</comment>
<reference evidence="2 3" key="1">
    <citation type="submission" date="2023-07" db="EMBL/GenBank/DDBJ databases">
        <title>Genomic Encyclopedia of Type Strains, Phase IV (KMG-IV): sequencing the most valuable type-strain genomes for metagenomic binning, comparative biology and taxonomic classification.</title>
        <authorList>
            <person name="Goeker M."/>
        </authorList>
    </citation>
    <scope>NUCLEOTIDE SEQUENCE [LARGE SCALE GENOMIC DNA]</scope>
    <source>
        <strain evidence="2 3">DSM 16460</strain>
    </source>
</reference>
<name>A0ABT9VIC5_9BACI</name>
<dbReference type="RefSeq" id="WP_306978172.1">
    <property type="nucleotide sequence ID" value="NZ_JAUSTQ010000017.1"/>
</dbReference>
<feature type="transmembrane region" description="Helical" evidence="1">
    <location>
        <begin position="20"/>
        <end position="41"/>
    </location>
</feature>
<feature type="transmembrane region" description="Helical" evidence="1">
    <location>
        <begin position="53"/>
        <end position="71"/>
    </location>
</feature>
<evidence type="ECO:0000313" key="3">
    <source>
        <dbReference type="Proteomes" id="UP001224359"/>
    </source>
</evidence>
<keyword evidence="1" id="KW-0472">Membrane</keyword>
<evidence type="ECO:0000313" key="2">
    <source>
        <dbReference type="EMBL" id="MDQ0160721.1"/>
    </source>
</evidence>
<keyword evidence="1" id="KW-0812">Transmembrane</keyword>
<evidence type="ECO:0000256" key="1">
    <source>
        <dbReference type="SAM" id="Phobius"/>
    </source>
</evidence>
<dbReference type="Proteomes" id="UP001224359">
    <property type="component" value="Unassembled WGS sequence"/>
</dbReference>
<organism evidence="2 3">
    <name type="scientific">Alkalibacillus salilacus</name>
    <dbReference type="NCBI Taxonomy" id="284582"/>
    <lineage>
        <taxon>Bacteria</taxon>
        <taxon>Bacillati</taxon>
        <taxon>Bacillota</taxon>
        <taxon>Bacilli</taxon>
        <taxon>Bacillales</taxon>
        <taxon>Bacillaceae</taxon>
        <taxon>Alkalibacillus</taxon>
    </lineage>
</organism>
<dbReference type="EMBL" id="JAUSTQ010000017">
    <property type="protein sequence ID" value="MDQ0160721.1"/>
    <property type="molecule type" value="Genomic_DNA"/>
</dbReference>